<name>A0ACC1HST4_9FUNG</name>
<accession>A0ACC1HST4</accession>
<reference evidence="1" key="1">
    <citation type="submission" date="2022-06" db="EMBL/GenBank/DDBJ databases">
        <title>Phylogenomic reconstructions and comparative analyses of Kickxellomycotina fungi.</title>
        <authorList>
            <person name="Reynolds N.K."/>
            <person name="Stajich J.E."/>
            <person name="Barry K."/>
            <person name="Grigoriev I.V."/>
            <person name="Crous P."/>
            <person name="Smith M.E."/>
        </authorList>
    </citation>
    <scope>NUCLEOTIDE SEQUENCE</scope>
    <source>
        <strain evidence="1">RSA 2271</strain>
    </source>
</reference>
<organism evidence="1 2">
    <name type="scientific">Spiromyces aspiralis</name>
    <dbReference type="NCBI Taxonomy" id="68401"/>
    <lineage>
        <taxon>Eukaryota</taxon>
        <taxon>Fungi</taxon>
        <taxon>Fungi incertae sedis</taxon>
        <taxon>Zoopagomycota</taxon>
        <taxon>Kickxellomycotina</taxon>
        <taxon>Kickxellomycetes</taxon>
        <taxon>Kickxellales</taxon>
        <taxon>Kickxellaceae</taxon>
        <taxon>Spiromyces</taxon>
    </lineage>
</organism>
<dbReference type="EMBL" id="JAMZIH010000606">
    <property type="protein sequence ID" value="KAJ1679095.1"/>
    <property type="molecule type" value="Genomic_DNA"/>
</dbReference>
<gene>
    <name evidence="1" type="ORF">EV182_002739</name>
</gene>
<protein>
    <submittedName>
        <fullName evidence="1">Uncharacterized protein</fullName>
    </submittedName>
</protein>
<proteinExistence type="predicted"/>
<sequence>MGRQGYITNASTYYGPIQRHSFSVDEKGRNRMFLRFYIENAVSNGPYLGVVQVDLIESSKTRQWNYRYIVVNVYDRSKLHDDPRMADVSLHRQVTTRAAVVKSIQVLVTPEYQQEVQELARRASISNNSSRLRTDGGWLGVLRPRTWLFGKGDDSK</sequence>
<evidence type="ECO:0000313" key="2">
    <source>
        <dbReference type="Proteomes" id="UP001145114"/>
    </source>
</evidence>
<keyword evidence="2" id="KW-1185">Reference proteome</keyword>
<comment type="caution">
    <text evidence="1">The sequence shown here is derived from an EMBL/GenBank/DDBJ whole genome shotgun (WGS) entry which is preliminary data.</text>
</comment>
<dbReference type="Proteomes" id="UP001145114">
    <property type="component" value="Unassembled WGS sequence"/>
</dbReference>
<evidence type="ECO:0000313" key="1">
    <source>
        <dbReference type="EMBL" id="KAJ1679095.1"/>
    </source>
</evidence>